<dbReference type="InterPro" id="IPR051248">
    <property type="entry name" value="UPF0507/Ank_repeat_27"/>
</dbReference>
<dbReference type="Gene3D" id="1.20.1050.80">
    <property type="entry name" value="VPS9 domain"/>
    <property type="match status" value="1"/>
</dbReference>
<sequence length="407" mass="42795">MLISPLRGPASPGPNSPHMSRISRHSMHSAPRHAAAQHARSFNESQAIVRRPHSTIARRVEAWIAELTEQLEPEVALFETRVHQRGDIALALESVLLHGMHAGLMESVRKDHACADRELHDFVARLQPEVRPAAGTRHALNAVFELSGVPPNLQGVDLRAAVGELRALDAATCPLDIIQSLEAADDAILHAMDALSDDEPGAHFMSADDLLPLFIAAIVLTQPRFLASTLAYVHAFHVAGDWCGQAGFQVATLEAAIVYLQEQASISQPCGQNPADTHQPEGIHAPDREASASSGAADNEAILLAMMDSDTPLTFAPDTSPPFRMPASPGQSRSPQSIARAAASKPAALGTPGGVDVGGVPGPTVLFDSIASSFAGVLIKLHAPSEISNIAGCSSAIGAAQRGEPGF</sequence>
<feature type="region of interest" description="Disordered" evidence="1">
    <location>
        <begin position="315"/>
        <end position="356"/>
    </location>
</feature>
<dbReference type="Proteomes" id="UP001489004">
    <property type="component" value="Unassembled WGS sequence"/>
</dbReference>
<dbReference type="InterPro" id="IPR037191">
    <property type="entry name" value="VPS9_dom_sf"/>
</dbReference>
<evidence type="ECO:0000256" key="1">
    <source>
        <dbReference type="SAM" id="MobiDB-lite"/>
    </source>
</evidence>
<name>A0AAW1P6L4_9CHLO</name>
<feature type="compositionally biased region" description="Basic and acidic residues" evidence="1">
    <location>
        <begin position="278"/>
        <end position="290"/>
    </location>
</feature>
<evidence type="ECO:0000259" key="2">
    <source>
        <dbReference type="PROSITE" id="PS51205"/>
    </source>
</evidence>
<feature type="domain" description="VPS9" evidence="2">
    <location>
        <begin position="113"/>
        <end position="269"/>
    </location>
</feature>
<comment type="caution">
    <text evidence="3">The sequence shown here is derived from an EMBL/GenBank/DDBJ whole genome shotgun (WGS) entry which is preliminary data.</text>
</comment>
<feature type="region of interest" description="Disordered" evidence="1">
    <location>
        <begin position="1"/>
        <end position="45"/>
    </location>
</feature>
<dbReference type="GO" id="GO:0005770">
    <property type="term" value="C:late endosome"/>
    <property type="evidence" value="ECO:0007669"/>
    <property type="project" value="TreeGrafter"/>
</dbReference>
<dbReference type="AlphaFoldDB" id="A0AAW1P6L4"/>
<dbReference type="GO" id="GO:0005769">
    <property type="term" value="C:early endosome"/>
    <property type="evidence" value="ECO:0007669"/>
    <property type="project" value="TreeGrafter"/>
</dbReference>
<dbReference type="InterPro" id="IPR003123">
    <property type="entry name" value="VPS9"/>
</dbReference>
<evidence type="ECO:0000313" key="4">
    <source>
        <dbReference type="Proteomes" id="UP001489004"/>
    </source>
</evidence>
<dbReference type="Pfam" id="PF02204">
    <property type="entry name" value="VPS9"/>
    <property type="match status" value="1"/>
</dbReference>
<dbReference type="EMBL" id="JALJOR010000012">
    <property type="protein sequence ID" value="KAK9807476.1"/>
    <property type="molecule type" value="Genomic_DNA"/>
</dbReference>
<accession>A0AAW1P6L4</accession>
<organism evidence="3 4">
    <name type="scientific">[Myrmecia] bisecta</name>
    <dbReference type="NCBI Taxonomy" id="41462"/>
    <lineage>
        <taxon>Eukaryota</taxon>
        <taxon>Viridiplantae</taxon>
        <taxon>Chlorophyta</taxon>
        <taxon>core chlorophytes</taxon>
        <taxon>Trebouxiophyceae</taxon>
        <taxon>Trebouxiales</taxon>
        <taxon>Trebouxiaceae</taxon>
        <taxon>Myrmecia</taxon>
    </lineage>
</organism>
<dbReference type="PROSITE" id="PS51205">
    <property type="entry name" value="VPS9"/>
    <property type="match status" value="1"/>
</dbReference>
<proteinExistence type="predicted"/>
<reference evidence="3 4" key="1">
    <citation type="journal article" date="2024" name="Nat. Commun.">
        <title>Phylogenomics reveals the evolutionary origins of lichenization in chlorophyte algae.</title>
        <authorList>
            <person name="Puginier C."/>
            <person name="Libourel C."/>
            <person name="Otte J."/>
            <person name="Skaloud P."/>
            <person name="Haon M."/>
            <person name="Grisel S."/>
            <person name="Petersen M."/>
            <person name="Berrin J.G."/>
            <person name="Delaux P.M."/>
            <person name="Dal Grande F."/>
            <person name="Keller J."/>
        </authorList>
    </citation>
    <scope>NUCLEOTIDE SEQUENCE [LARGE SCALE GENOMIC DNA]</scope>
    <source>
        <strain evidence="3 4">SAG 2043</strain>
    </source>
</reference>
<dbReference type="GO" id="GO:0030133">
    <property type="term" value="C:transport vesicle"/>
    <property type="evidence" value="ECO:0007669"/>
    <property type="project" value="TreeGrafter"/>
</dbReference>
<keyword evidence="4" id="KW-1185">Reference proteome</keyword>
<dbReference type="GO" id="GO:0045022">
    <property type="term" value="P:early endosome to late endosome transport"/>
    <property type="evidence" value="ECO:0007669"/>
    <property type="project" value="TreeGrafter"/>
</dbReference>
<dbReference type="GO" id="GO:0097422">
    <property type="term" value="C:tubular endosome"/>
    <property type="evidence" value="ECO:0007669"/>
    <property type="project" value="TreeGrafter"/>
</dbReference>
<dbReference type="SUPFAM" id="SSF109993">
    <property type="entry name" value="VPS9 domain"/>
    <property type="match status" value="1"/>
</dbReference>
<gene>
    <name evidence="3" type="ORF">WJX72_000268</name>
</gene>
<feature type="compositionally biased region" description="Basic residues" evidence="1">
    <location>
        <begin position="21"/>
        <end position="31"/>
    </location>
</feature>
<protein>
    <recommendedName>
        <fullName evidence="2">VPS9 domain-containing protein</fullName>
    </recommendedName>
</protein>
<feature type="region of interest" description="Disordered" evidence="1">
    <location>
        <begin position="268"/>
        <end position="292"/>
    </location>
</feature>
<dbReference type="GO" id="GO:0005085">
    <property type="term" value="F:guanyl-nucleotide exchange factor activity"/>
    <property type="evidence" value="ECO:0007669"/>
    <property type="project" value="TreeGrafter"/>
</dbReference>
<dbReference type="PANTHER" id="PTHR24170:SF1">
    <property type="entry name" value="DOMAIN PROTEIN, PUTATIVE (AFU_ORTHOLOGUE AFUA_1G09870)-RELATED"/>
    <property type="match status" value="1"/>
</dbReference>
<dbReference type="PANTHER" id="PTHR24170">
    <property type="entry name" value="ANKYRIN REPEAT DOMAIN-CONTAINING PROTEIN 27"/>
    <property type="match status" value="1"/>
</dbReference>
<feature type="compositionally biased region" description="Low complexity" evidence="1">
    <location>
        <begin position="339"/>
        <end position="350"/>
    </location>
</feature>
<dbReference type="GO" id="GO:0005886">
    <property type="term" value="C:plasma membrane"/>
    <property type="evidence" value="ECO:0007669"/>
    <property type="project" value="TreeGrafter"/>
</dbReference>
<evidence type="ECO:0000313" key="3">
    <source>
        <dbReference type="EMBL" id="KAK9807476.1"/>
    </source>
</evidence>
<dbReference type="GO" id="GO:0000149">
    <property type="term" value="F:SNARE binding"/>
    <property type="evidence" value="ECO:0007669"/>
    <property type="project" value="TreeGrafter"/>
</dbReference>